<reference evidence="2" key="1">
    <citation type="submission" date="2021-06" db="EMBL/GenBank/DDBJ databases">
        <title>Thalassococcus sp. CAU 1522 isolated from sea sand, Republic of Korea.</title>
        <authorList>
            <person name="Kim W."/>
        </authorList>
    </citation>
    <scope>NUCLEOTIDE SEQUENCE</scope>
    <source>
        <strain evidence="2">CAU 1522</strain>
    </source>
</reference>
<proteinExistence type="predicted"/>
<protein>
    <submittedName>
        <fullName evidence="2">SRPBCC family protein</fullName>
    </submittedName>
</protein>
<dbReference type="Pfam" id="PF10604">
    <property type="entry name" value="Polyketide_cyc2"/>
    <property type="match status" value="1"/>
</dbReference>
<keyword evidence="1" id="KW-0812">Transmembrane</keyword>
<keyword evidence="1" id="KW-0472">Membrane</keyword>
<evidence type="ECO:0000256" key="1">
    <source>
        <dbReference type="SAM" id="Phobius"/>
    </source>
</evidence>
<accession>A0ABS6N9P1</accession>
<dbReference type="Proteomes" id="UP001166293">
    <property type="component" value="Unassembled WGS sequence"/>
</dbReference>
<gene>
    <name evidence="2" type="ORF">KUH32_11095</name>
</gene>
<dbReference type="EMBL" id="JAHRWL010000001">
    <property type="protein sequence ID" value="MBV2360324.1"/>
    <property type="molecule type" value="Genomic_DNA"/>
</dbReference>
<keyword evidence="3" id="KW-1185">Reference proteome</keyword>
<evidence type="ECO:0000313" key="2">
    <source>
        <dbReference type="EMBL" id="MBV2360324.1"/>
    </source>
</evidence>
<keyword evidence="1" id="KW-1133">Transmembrane helix</keyword>
<dbReference type="CDD" id="cd07818">
    <property type="entry name" value="SRPBCC_1"/>
    <property type="match status" value="1"/>
</dbReference>
<comment type="caution">
    <text evidence="2">The sequence shown here is derived from an EMBL/GenBank/DDBJ whole genome shotgun (WGS) entry which is preliminary data.</text>
</comment>
<organism evidence="2 3">
    <name type="scientific">Thalassococcus arenae</name>
    <dbReference type="NCBI Taxonomy" id="2851652"/>
    <lineage>
        <taxon>Bacteria</taxon>
        <taxon>Pseudomonadati</taxon>
        <taxon>Pseudomonadota</taxon>
        <taxon>Alphaproteobacteria</taxon>
        <taxon>Rhodobacterales</taxon>
        <taxon>Roseobacteraceae</taxon>
        <taxon>Thalassococcus</taxon>
    </lineage>
</organism>
<feature type="transmembrane region" description="Helical" evidence="1">
    <location>
        <begin position="6"/>
        <end position="26"/>
    </location>
</feature>
<dbReference type="InterPro" id="IPR019587">
    <property type="entry name" value="Polyketide_cyclase/dehydratase"/>
</dbReference>
<sequence>MKFLKWTLGTLAGLIAIFAIVGMLLPRQVTIERSIRIDAGVEQVFPHVAGLKAMAAWSPWLDRDPDVQLTYSGPDTGEGATLDWASEHPNVGNGHQVITGFEENVLVTTALDFGEMGTANADLVLEEADGVTTVTWTLDADMGAGPFGRWMGLMMDRAVGPDYELGLSRLKSLVEG</sequence>
<name>A0ABS6N9P1_9RHOB</name>
<dbReference type="RefSeq" id="WP_217778122.1">
    <property type="nucleotide sequence ID" value="NZ_JAHRWL010000001.1"/>
</dbReference>
<evidence type="ECO:0000313" key="3">
    <source>
        <dbReference type="Proteomes" id="UP001166293"/>
    </source>
</evidence>